<accession>X1IQJ2</accession>
<proteinExistence type="predicted"/>
<sequence length="57" mass="6302">MLEEKPAVPNDKLDKLLLDGDMINYPSGDEVFFDVIAGETSRQNQGPPERAKQKGAQ</sequence>
<evidence type="ECO:0000313" key="2">
    <source>
        <dbReference type="EMBL" id="GAH59828.1"/>
    </source>
</evidence>
<protein>
    <submittedName>
        <fullName evidence="2">Uncharacterized protein</fullName>
    </submittedName>
</protein>
<feature type="region of interest" description="Disordered" evidence="1">
    <location>
        <begin position="38"/>
        <end position="57"/>
    </location>
</feature>
<comment type="caution">
    <text evidence="2">The sequence shown here is derived from an EMBL/GenBank/DDBJ whole genome shotgun (WGS) entry which is preliminary data.</text>
</comment>
<name>X1IQJ2_9ZZZZ</name>
<dbReference type="EMBL" id="BARU01024025">
    <property type="protein sequence ID" value="GAH59828.1"/>
    <property type="molecule type" value="Genomic_DNA"/>
</dbReference>
<gene>
    <name evidence="2" type="ORF">S03H2_38918</name>
</gene>
<reference evidence="2" key="1">
    <citation type="journal article" date="2014" name="Front. Microbiol.">
        <title>High frequency of phylogenetically diverse reductive dehalogenase-homologous genes in deep subseafloor sedimentary metagenomes.</title>
        <authorList>
            <person name="Kawai M."/>
            <person name="Futagami T."/>
            <person name="Toyoda A."/>
            <person name="Takaki Y."/>
            <person name="Nishi S."/>
            <person name="Hori S."/>
            <person name="Arai W."/>
            <person name="Tsubouchi T."/>
            <person name="Morono Y."/>
            <person name="Uchiyama I."/>
            <person name="Ito T."/>
            <person name="Fujiyama A."/>
            <person name="Inagaki F."/>
            <person name="Takami H."/>
        </authorList>
    </citation>
    <scope>NUCLEOTIDE SEQUENCE</scope>
    <source>
        <strain evidence="2">Expedition CK06-06</strain>
    </source>
</reference>
<dbReference type="AlphaFoldDB" id="X1IQJ2"/>
<evidence type="ECO:0000256" key="1">
    <source>
        <dbReference type="SAM" id="MobiDB-lite"/>
    </source>
</evidence>
<organism evidence="2">
    <name type="scientific">marine sediment metagenome</name>
    <dbReference type="NCBI Taxonomy" id="412755"/>
    <lineage>
        <taxon>unclassified sequences</taxon>
        <taxon>metagenomes</taxon>
        <taxon>ecological metagenomes</taxon>
    </lineage>
</organism>